<sequence length="121" mass="13613">MLKDDYLVRSTDALATTIAHLVLRKTGTDYTPSGLEADAKADGLWFALDQLLKENRLNEAEDLLYEEADPSDLRYLEIAVDFYVHLNRFSDADLKAGGFEREEVGEGLRDMARQFGVDLAL</sequence>
<keyword evidence="2" id="KW-1185">Reference proteome</keyword>
<accession>A0ABR7HQ85</accession>
<gene>
    <name evidence="1" type="ORF">H8S34_01980</name>
</gene>
<reference evidence="1 2" key="1">
    <citation type="submission" date="2020-08" db="EMBL/GenBank/DDBJ databases">
        <title>Genome public.</title>
        <authorList>
            <person name="Liu C."/>
            <person name="Sun Q."/>
        </authorList>
    </citation>
    <scope>NUCLEOTIDE SEQUENCE [LARGE SCALE GENOMIC DNA]</scope>
    <source>
        <strain evidence="1 2">New-38</strain>
    </source>
</reference>
<proteinExistence type="predicted"/>
<dbReference type="RefSeq" id="WP_101693682.1">
    <property type="nucleotide sequence ID" value="NZ_JACOPR010000001.1"/>
</dbReference>
<protein>
    <submittedName>
        <fullName evidence="1">Uncharacterized protein</fullName>
    </submittedName>
</protein>
<dbReference type="Proteomes" id="UP000660021">
    <property type="component" value="Unassembled WGS sequence"/>
</dbReference>
<dbReference type="InterPro" id="IPR045507">
    <property type="entry name" value="DUF6483"/>
</dbReference>
<comment type="caution">
    <text evidence="1">The sequence shown here is derived from an EMBL/GenBank/DDBJ whole genome shotgun (WGS) entry which is preliminary data.</text>
</comment>
<dbReference type="EMBL" id="JACOPR010000001">
    <property type="protein sequence ID" value="MBC5729602.1"/>
    <property type="molecule type" value="Genomic_DNA"/>
</dbReference>
<organism evidence="1 2">
    <name type="scientific">Pseudoflavonifractor hominis</name>
    <dbReference type="NCBI Taxonomy" id="2763059"/>
    <lineage>
        <taxon>Bacteria</taxon>
        <taxon>Bacillati</taxon>
        <taxon>Bacillota</taxon>
        <taxon>Clostridia</taxon>
        <taxon>Eubacteriales</taxon>
        <taxon>Oscillospiraceae</taxon>
        <taxon>Pseudoflavonifractor</taxon>
    </lineage>
</organism>
<evidence type="ECO:0000313" key="1">
    <source>
        <dbReference type="EMBL" id="MBC5729602.1"/>
    </source>
</evidence>
<dbReference type="Pfam" id="PF20092">
    <property type="entry name" value="DUF6483"/>
    <property type="match status" value="1"/>
</dbReference>
<name>A0ABR7HQ85_9FIRM</name>
<evidence type="ECO:0000313" key="2">
    <source>
        <dbReference type="Proteomes" id="UP000660021"/>
    </source>
</evidence>